<evidence type="ECO:0000313" key="2">
    <source>
        <dbReference type="Proteomes" id="UP000198858"/>
    </source>
</evidence>
<organism evidence="1 2">
    <name type="scientific">Christiangramia echinicola</name>
    <dbReference type="NCBI Taxonomy" id="279359"/>
    <lineage>
        <taxon>Bacteria</taxon>
        <taxon>Pseudomonadati</taxon>
        <taxon>Bacteroidota</taxon>
        <taxon>Flavobacteriia</taxon>
        <taxon>Flavobacteriales</taxon>
        <taxon>Flavobacteriaceae</taxon>
        <taxon>Christiangramia</taxon>
    </lineage>
</organism>
<sequence>MAGCMHKELKSKNLSESKDLCECYIGNLVENYSENQIRNNIDQIKLEDKNLFKDCRPEKDDLVEDLSIDTTKFYQKIGWKTQIDNNTIQEIEAYVSKKSDTLINQFKVYDNGIIDPTKSKFYELKIEGFKDSLIQGEISFFTPQDCTTVKNKREITLTYLQREEDSLIIREIETDTNYIQFPYNDFDNYSFVGVISDFRWIYNNSSDSYTVYENYFAIDSEASTDNAFVELLK</sequence>
<reference evidence="1 2" key="1">
    <citation type="submission" date="2016-10" db="EMBL/GenBank/DDBJ databases">
        <authorList>
            <person name="Varghese N."/>
            <person name="Submissions S."/>
        </authorList>
    </citation>
    <scope>NUCLEOTIDE SEQUENCE [LARGE SCALE GENOMIC DNA]</scope>
    <source>
        <strain evidence="1 2">Mar_2010_102</strain>
    </source>
</reference>
<gene>
    <name evidence="1" type="ORF">SAMN04488552_0261</name>
</gene>
<dbReference type="EMBL" id="LT629745">
    <property type="protein sequence ID" value="SDR66245.1"/>
    <property type="molecule type" value="Genomic_DNA"/>
</dbReference>
<protein>
    <submittedName>
        <fullName evidence="1">Uncharacterized protein</fullName>
    </submittedName>
</protein>
<keyword evidence="2" id="KW-1185">Reference proteome</keyword>
<name>A0A1H1KWT4_9FLAO</name>
<dbReference type="Proteomes" id="UP000198858">
    <property type="component" value="Chromosome I"/>
</dbReference>
<accession>A0A1H1KWT4</accession>
<dbReference type="AlphaFoldDB" id="A0A1H1KWT4"/>
<dbReference type="STRING" id="1250231.SAMN04488552_0261"/>
<evidence type="ECO:0000313" key="1">
    <source>
        <dbReference type="EMBL" id="SDR66245.1"/>
    </source>
</evidence>
<proteinExistence type="predicted"/>